<accession>A0A139AMQ1</accession>
<proteinExistence type="predicted"/>
<dbReference type="EMBL" id="KQ965744">
    <property type="protein sequence ID" value="KXS18046.1"/>
    <property type="molecule type" value="Genomic_DNA"/>
</dbReference>
<gene>
    <name evidence="1" type="ORF">M427DRAFT_237982</name>
</gene>
<keyword evidence="2" id="KW-1185">Reference proteome</keyword>
<reference evidence="1 2" key="1">
    <citation type="journal article" date="2015" name="Genome Biol. Evol.">
        <title>Phylogenomic analyses indicate that early fungi evolved digesting cell walls of algal ancestors of land plants.</title>
        <authorList>
            <person name="Chang Y."/>
            <person name="Wang S."/>
            <person name="Sekimoto S."/>
            <person name="Aerts A.L."/>
            <person name="Choi C."/>
            <person name="Clum A."/>
            <person name="LaButti K.M."/>
            <person name="Lindquist E.A."/>
            <person name="Yee Ngan C."/>
            <person name="Ohm R.A."/>
            <person name="Salamov A.A."/>
            <person name="Grigoriev I.V."/>
            <person name="Spatafora J.W."/>
            <person name="Berbee M.L."/>
        </authorList>
    </citation>
    <scope>NUCLEOTIDE SEQUENCE [LARGE SCALE GENOMIC DNA]</scope>
    <source>
        <strain evidence="1 2">JEL478</strain>
    </source>
</reference>
<organism evidence="1 2">
    <name type="scientific">Gonapodya prolifera (strain JEL478)</name>
    <name type="common">Monoblepharis prolifera</name>
    <dbReference type="NCBI Taxonomy" id="1344416"/>
    <lineage>
        <taxon>Eukaryota</taxon>
        <taxon>Fungi</taxon>
        <taxon>Fungi incertae sedis</taxon>
        <taxon>Chytridiomycota</taxon>
        <taxon>Chytridiomycota incertae sedis</taxon>
        <taxon>Monoblepharidomycetes</taxon>
        <taxon>Monoblepharidales</taxon>
        <taxon>Gonapodyaceae</taxon>
        <taxon>Gonapodya</taxon>
    </lineage>
</organism>
<dbReference type="Proteomes" id="UP000070544">
    <property type="component" value="Unassembled WGS sequence"/>
</dbReference>
<evidence type="ECO:0000313" key="2">
    <source>
        <dbReference type="Proteomes" id="UP000070544"/>
    </source>
</evidence>
<evidence type="ECO:0000313" key="1">
    <source>
        <dbReference type="EMBL" id="KXS18046.1"/>
    </source>
</evidence>
<protein>
    <submittedName>
        <fullName evidence="1">Uncharacterized protein</fullName>
    </submittedName>
</protein>
<name>A0A139AMQ1_GONPJ</name>
<sequence>MSPNLRRILRPSSLTSSLSRNIWEQAGKTPQDALVRRSQAPMSRIANDLFASNRVIFLRNSSAVVEPFQFPTPDVRPVIAFGNANFRTSSRGSASSPNRKLLRSLRLIHHSKFSSCPSRSITCLTEVVTAR</sequence>
<dbReference type="AlphaFoldDB" id="A0A139AMQ1"/>